<dbReference type="Pfam" id="PF00755">
    <property type="entry name" value="Carn_acyltransf"/>
    <property type="match status" value="2"/>
</dbReference>
<dbReference type="Gene3D" id="3.30.559.70">
    <property type="entry name" value="Choline/Carnitine o-acyltransferase, domain 2"/>
    <property type="match status" value="1"/>
</dbReference>
<dbReference type="Gene3D" id="1.10.275.20">
    <property type="entry name" value="Choline/Carnitine o-acyltransferase"/>
    <property type="match status" value="1"/>
</dbReference>
<keyword evidence="2" id="KW-1133">Transmembrane helix</keyword>
<comment type="caution">
    <text evidence="4">The sequence shown here is derived from an EMBL/GenBank/DDBJ whole genome shotgun (WGS) entry which is preliminary data.</text>
</comment>
<dbReference type="InterPro" id="IPR042231">
    <property type="entry name" value="Cho/carn_acyl_trans_2"/>
</dbReference>
<dbReference type="PROSITE" id="PS00439">
    <property type="entry name" value="ACYLTRANSF_C_1"/>
    <property type="match status" value="1"/>
</dbReference>
<proteinExistence type="predicted"/>
<dbReference type="InterPro" id="IPR000542">
    <property type="entry name" value="Carn_acyl_trans"/>
</dbReference>
<evidence type="ECO:0000313" key="4">
    <source>
        <dbReference type="EMBL" id="KAF9995438.1"/>
    </source>
</evidence>
<dbReference type="Proteomes" id="UP000749646">
    <property type="component" value="Unassembled WGS sequence"/>
</dbReference>
<dbReference type="InterPro" id="IPR039551">
    <property type="entry name" value="Cho/carn_acyl_trans"/>
</dbReference>
<dbReference type="InterPro" id="IPR042572">
    <property type="entry name" value="Carn_acyl_trans_N"/>
</dbReference>
<sequence>MATLSLQNTLPKLPVPTLEETIRRYLHSIEPLATPEELERNKAHAKDFLKPGGLGQTLQQRLLDVDRAAPNNWLDDTWWIRLVLLPVVICLVISSNLSNHVKMTLNELNVLDSSKAYHEWREPLLVNSNWYILMRNEVNHPTEFQPTAENPAYTTFQVKRAAHLAQQLLDFTDVLN</sequence>
<dbReference type="OrthoDB" id="240216at2759"/>
<keyword evidence="5" id="KW-1185">Reference proteome</keyword>
<organism evidence="4 5">
    <name type="scientific">Modicella reniformis</name>
    <dbReference type="NCBI Taxonomy" id="1440133"/>
    <lineage>
        <taxon>Eukaryota</taxon>
        <taxon>Fungi</taxon>
        <taxon>Fungi incertae sedis</taxon>
        <taxon>Mucoromycota</taxon>
        <taxon>Mortierellomycotina</taxon>
        <taxon>Mortierellomycetes</taxon>
        <taxon>Mortierellales</taxon>
        <taxon>Mortierellaceae</taxon>
        <taxon>Modicella</taxon>
    </lineage>
</organism>
<accession>A0A9P6MEN7</accession>
<protein>
    <recommendedName>
        <fullName evidence="3">Choline/carnitine acyltransferase domain-containing protein</fullName>
    </recommendedName>
</protein>
<feature type="non-terminal residue" evidence="4">
    <location>
        <position position="176"/>
    </location>
</feature>
<dbReference type="PANTHER" id="PTHR22589:SF107">
    <property type="entry name" value="CHOLINE_CARNITINE ACYLTRANSFERASE DOMAIN-CONTAINING PROTEIN"/>
    <property type="match status" value="1"/>
</dbReference>
<feature type="domain" description="Choline/carnitine acyltransferase" evidence="3">
    <location>
        <begin position="13"/>
        <end position="99"/>
    </location>
</feature>
<dbReference type="AlphaFoldDB" id="A0A9P6MEN7"/>
<evidence type="ECO:0000313" key="5">
    <source>
        <dbReference type="Proteomes" id="UP000749646"/>
    </source>
</evidence>
<keyword evidence="1" id="KW-0808">Transferase</keyword>
<dbReference type="PANTHER" id="PTHR22589">
    <property type="entry name" value="CARNITINE O-ACYLTRANSFERASE"/>
    <property type="match status" value="1"/>
</dbReference>
<dbReference type="GO" id="GO:0016747">
    <property type="term" value="F:acyltransferase activity, transferring groups other than amino-acyl groups"/>
    <property type="evidence" value="ECO:0007669"/>
    <property type="project" value="UniProtKB-ARBA"/>
</dbReference>
<dbReference type="EMBL" id="JAAAHW010001354">
    <property type="protein sequence ID" value="KAF9995438.1"/>
    <property type="molecule type" value="Genomic_DNA"/>
</dbReference>
<gene>
    <name evidence="4" type="ORF">BGZ65_008925</name>
</gene>
<keyword evidence="2" id="KW-0472">Membrane</keyword>
<evidence type="ECO:0000256" key="2">
    <source>
        <dbReference type="SAM" id="Phobius"/>
    </source>
</evidence>
<evidence type="ECO:0000259" key="3">
    <source>
        <dbReference type="Pfam" id="PF00755"/>
    </source>
</evidence>
<keyword evidence="1" id="KW-0012">Acyltransferase</keyword>
<keyword evidence="2" id="KW-0812">Transmembrane</keyword>
<evidence type="ECO:0000256" key="1">
    <source>
        <dbReference type="ARBA" id="ARBA00023315"/>
    </source>
</evidence>
<dbReference type="SUPFAM" id="SSF52777">
    <property type="entry name" value="CoA-dependent acyltransferases"/>
    <property type="match status" value="1"/>
</dbReference>
<name>A0A9P6MEN7_9FUNG</name>
<feature type="domain" description="Choline/carnitine acyltransferase" evidence="3">
    <location>
        <begin position="115"/>
        <end position="174"/>
    </location>
</feature>
<feature type="transmembrane region" description="Helical" evidence="2">
    <location>
        <begin position="78"/>
        <end position="97"/>
    </location>
</feature>
<reference evidence="4" key="1">
    <citation type="journal article" date="2020" name="Fungal Divers.">
        <title>Resolving the Mortierellaceae phylogeny through synthesis of multi-gene phylogenetics and phylogenomics.</title>
        <authorList>
            <person name="Vandepol N."/>
            <person name="Liber J."/>
            <person name="Desiro A."/>
            <person name="Na H."/>
            <person name="Kennedy M."/>
            <person name="Barry K."/>
            <person name="Grigoriev I.V."/>
            <person name="Miller A.N."/>
            <person name="O'Donnell K."/>
            <person name="Stajich J.E."/>
            <person name="Bonito G."/>
        </authorList>
    </citation>
    <scope>NUCLEOTIDE SEQUENCE</scope>
    <source>
        <strain evidence="4">MES-2147</strain>
    </source>
</reference>